<reference evidence="2" key="1">
    <citation type="journal article" date="2019" name="Int. J. Syst. Evol. Microbiol.">
        <title>The Global Catalogue of Microorganisms (GCM) 10K type strain sequencing project: providing services to taxonomists for standard genome sequencing and annotation.</title>
        <authorList>
            <consortium name="The Broad Institute Genomics Platform"/>
            <consortium name="The Broad Institute Genome Sequencing Center for Infectious Disease"/>
            <person name="Wu L."/>
            <person name="Ma J."/>
        </authorList>
    </citation>
    <scope>NUCLEOTIDE SEQUENCE [LARGE SCALE GENOMIC DNA]</scope>
    <source>
        <strain evidence="2">KACC 11588</strain>
    </source>
</reference>
<dbReference type="GO" id="GO:0016787">
    <property type="term" value="F:hydrolase activity"/>
    <property type="evidence" value="ECO:0007669"/>
    <property type="project" value="UniProtKB-KW"/>
</dbReference>
<gene>
    <name evidence="1" type="ORF">ACFPOC_03765</name>
</gene>
<dbReference type="Pfam" id="PF02585">
    <property type="entry name" value="PIG-L"/>
    <property type="match status" value="1"/>
</dbReference>
<keyword evidence="2" id="KW-1185">Reference proteome</keyword>
<name>A0ABW0S9E4_9RHOB</name>
<dbReference type="EC" id="3.5.1.-" evidence="1"/>
<organism evidence="1 2">
    <name type="scientific">Rubellimicrobium aerolatum</name>
    <dbReference type="NCBI Taxonomy" id="490979"/>
    <lineage>
        <taxon>Bacteria</taxon>
        <taxon>Pseudomonadati</taxon>
        <taxon>Pseudomonadota</taxon>
        <taxon>Alphaproteobacteria</taxon>
        <taxon>Rhodobacterales</taxon>
        <taxon>Roseobacteraceae</taxon>
        <taxon>Rubellimicrobium</taxon>
    </lineage>
</organism>
<evidence type="ECO:0000313" key="2">
    <source>
        <dbReference type="Proteomes" id="UP001596056"/>
    </source>
</evidence>
<dbReference type="SUPFAM" id="SSF102588">
    <property type="entry name" value="LmbE-like"/>
    <property type="match status" value="1"/>
</dbReference>
<dbReference type="InterPro" id="IPR024078">
    <property type="entry name" value="LmbE-like_dom_sf"/>
</dbReference>
<dbReference type="PANTHER" id="PTHR12993:SF26">
    <property type="entry name" value="1D-MYO-INOSITOL 2-ACETAMIDO-2-DEOXY-ALPHA-D-GLUCOPYRANOSIDE DEACETYLASE"/>
    <property type="match status" value="1"/>
</dbReference>
<evidence type="ECO:0000313" key="1">
    <source>
        <dbReference type="EMBL" id="MFC5565532.1"/>
    </source>
</evidence>
<protein>
    <submittedName>
        <fullName evidence="1">PIG-L deacetylase family protein</fullName>
        <ecNumber evidence="1">3.5.1.-</ecNumber>
    </submittedName>
</protein>
<comment type="caution">
    <text evidence="1">The sequence shown here is derived from an EMBL/GenBank/DDBJ whole genome shotgun (WGS) entry which is preliminary data.</text>
</comment>
<accession>A0ABW0S9E4</accession>
<dbReference type="Gene3D" id="3.40.50.10320">
    <property type="entry name" value="LmbE-like"/>
    <property type="match status" value="1"/>
</dbReference>
<dbReference type="PANTHER" id="PTHR12993">
    <property type="entry name" value="N-ACETYLGLUCOSAMINYL-PHOSPHATIDYLINOSITOL DE-N-ACETYLASE-RELATED"/>
    <property type="match status" value="1"/>
</dbReference>
<dbReference type="InterPro" id="IPR003737">
    <property type="entry name" value="GlcNAc_PI_deacetylase-related"/>
</dbReference>
<dbReference type="EMBL" id="JBHSNA010000002">
    <property type="protein sequence ID" value="MFC5565532.1"/>
    <property type="molecule type" value="Genomic_DNA"/>
</dbReference>
<keyword evidence="1" id="KW-0378">Hydrolase</keyword>
<proteinExistence type="predicted"/>
<dbReference type="RefSeq" id="WP_209838005.1">
    <property type="nucleotide sequence ID" value="NZ_JAGGJP010000002.1"/>
</dbReference>
<sequence length="264" mass="29194">MDGLPERLARGERVPERVVLVVAHPDDETLALASRLRLFDDLCIVHLTDGAPRDGADAGRAGVAAVEDYAQLRRQELRAAMAALGCGADLRCCWHPDQEAIRHGAAILKALGRELRDAAAVVTHAYEHGHPDHDAAALCVALALGALRAEGRAGPVHYEFPGYHLRDGRAVFGRFWEDGGCPETVLPLSEEDRARRRFGLSRFASQEKFLSQVPEWEERLRVAPSYDFRRSAPPGEAWYGRLGWAMTPEVWRAEADALLDRFGT</sequence>
<dbReference type="Proteomes" id="UP001596056">
    <property type="component" value="Unassembled WGS sequence"/>
</dbReference>